<keyword evidence="1" id="KW-0472">Membrane</keyword>
<accession>A0A5S5CR59</accession>
<evidence type="ECO:0000313" key="2">
    <source>
        <dbReference type="EMBL" id="TYP82680.1"/>
    </source>
</evidence>
<keyword evidence="1" id="KW-0812">Transmembrane</keyword>
<keyword evidence="3" id="KW-1185">Reference proteome</keyword>
<evidence type="ECO:0000313" key="3">
    <source>
        <dbReference type="Proteomes" id="UP000322499"/>
    </source>
</evidence>
<name>A0A5S5CR59_9ACTN</name>
<evidence type="ECO:0008006" key="4">
    <source>
        <dbReference type="Google" id="ProtNLM"/>
    </source>
</evidence>
<protein>
    <recommendedName>
        <fullName evidence="4">VanZ like protein</fullName>
    </recommendedName>
</protein>
<dbReference type="Proteomes" id="UP000322499">
    <property type="component" value="Unassembled WGS sequence"/>
</dbReference>
<organism evidence="2 3">
    <name type="scientific">Blastococcus xanthinilyticus</name>
    <dbReference type="NCBI Taxonomy" id="1564164"/>
    <lineage>
        <taxon>Bacteria</taxon>
        <taxon>Bacillati</taxon>
        <taxon>Actinomycetota</taxon>
        <taxon>Actinomycetes</taxon>
        <taxon>Geodermatophilales</taxon>
        <taxon>Geodermatophilaceae</taxon>
        <taxon>Blastococcus</taxon>
    </lineage>
</organism>
<dbReference type="RefSeq" id="WP_166535010.1">
    <property type="nucleotide sequence ID" value="NZ_VNHW01000019.1"/>
</dbReference>
<reference evidence="2 3" key="1">
    <citation type="submission" date="2019-07" db="EMBL/GenBank/DDBJ databases">
        <title>Genomic Encyclopedia of Archaeal and Bacterial Type Strains, Phase II (KMG-II): from individual species to whole genera.</title>
        <authorList>
            <person name="Goeker M."/>
        </authorList>
    </citation>
    <scope>NUCLEOTIDE SEQUENCE [LARGE SCALE GENOMIC DNA]</scope>
    <source>
        <strain evidence="2 3">DSM 46842</strain>
    </source>
</reference>
<gene>
    <name evidence="2" type="ORF">BD833_1192</name>
</gene>
<sequence>MAAVGGRPARVAFAAVALLSLVVLFAPASGVPTAPPGTDKVVHLLLFAALAASGRWAGLRAVPLGLGLTAYAALSEVIQGVTPLARSMSLADWAADTLGIALGLLAWGWGTRRSR</sequence>
<feature type="transmembrane region" description="Helical" evidence="1">
    <location>
        <begin position="93"/>
        <end position="110"/>
    </location>
</feature>
<dbReference type="EMBL" id="VNHW01000019">
    <property type="protein sequence ID" value="TYP82680.1"/>
    <property type="molecule type" value="Genomic_DNA"/>
</dbReference>
<comment type="caution">
    <text evidence="2">The sequence shown here is derived from an EMBL/GenBank/DDBJ whole genome shotgun (WGS) entry which is preliminary data.</text>
</comment>
<evidence type="ECO:0000256" key="1">
    <source>
        <dbReference type="SAM" id="Phobius"/>
    </source>
</evidence>
<dbReference type="AlphaFoldDB" id="A0A5S5CR59"/>
<keyword evidence="1" id="KW-1133">Transmembrane helix</keyword>
<proteinExistence type="predicted"/>